<feature type="compositionally biased region" description="Low complexity" evidence="1">
    <location>
        <begin position="305"/>
        <end position="314"/>
    </location>
</feature>
<comment type="caution">
    <text evidence="3">The sequence shown here is derived from an EMBL/GenBank/DDBJ whole genome shotgun (WGS) entry which is preliminary data.</text>
</comment>
<evidence type="ECO:0000313" key="4">
    <source>
        <dbReference type="Proteomes" id="UP001378960"/>
    </source>
</evidence>
<protein>
    <recommendedName>
        <fullName evidence="2">C2 NT-type domain-containing protein</fullName>
    </recommendedName>
</protein>
<accession>A0AAV5R5A6</accession>
<dbReference type="Proteomes" id="UP001378960">
    <property type="component" value="Unassembled WGS sequence"/>
</dbReference>
<keyword evidence="4" id="KW-1185">Reference proteome</keyword>
<evidence type="ECO:0000259" key="2">
    <source>
        <dbReference type="PROSITE" id="PS51840"/>
    </source>
</evidence>
<feature type="region of interest" description="Disordered" evidence="1">
    <location>
        <begin position="281"/>
        <end position="317"/>
    </location>
</feature>
<feature type="domain" description="C2 NT-type" evidence="2">
    <location>
        <begin position="1"/>
        <end position="145"/>
    </location>
</feature>
<evidence type="ECO:0000313" key="3">
    <source>
        <dbReference type="EMBL" id="GMM46373.1"/>
    </source>
</evidence>
<reference evidence="3 4" key="1">
    <citation type="journal article" date="2023" name="Elife">
        <title>Identification of key yeast species and microbe-microbe interactions impacting larval growth of Drosophila in the wild.</title>
        <authorList>
            <person name="Mure A."/>
            <person name="Sugiura Y."/>
            <person name="Maeda R."/>
            <person name="Honda K."/>
            <person name="Sakurai N."/>
            <person name="Takahashi Y."/>
            <person name="Watada M."/>
            <person name="Katoh T."/>
            <person name="Gotoh A."/>
            <person name="Gotoh Y."/>
            <person name="Taniguchi I."/>
            <person name="Nakamura K."/>
            <person name="Hayashi T."/>
            <person name="Katayama T."/>
            <person name="Uemura T."/>
            <person name="Hattori Y."/>
        </authorList>
    </citation>
    <scope>NUCLEOTIDE SEQUENCE [LARGE SCALE GENOMIC DNA]</scope>
    <source>
        <strain evidence="3 4">PK-24</strain>
    </source>
</reference>
<proteinExistence type="predicted"/>
<dbReference type="InterPro" id="IPR019448">
    <property type="entry name" value="NT-C2"/>
</dbReference>
<dbReference type="PROSITE" id="PS51840">
    <property type="entry name" value="C2_NT"/>
    <property type="match status" value="1"/>
</dbReference>
<evidence type="ECO:0000256" key="1">
    <source>
        <dbReference type="SAM" id="MobiDB-lite"/>
    </source>
</evidence>
<dbReference type="AlphaFoldDB" id="A0AAV5R5A6"/>
<dbReference type="EMBL" id="BTGB01000003">
    <property type="protein sequence ID" value="GMM46373.1"/>
    <property type="molecule type" value="Genomic_DNA"/>
</dbReference>
<organism evidence="3 4">
    <name type="scientific">Pichia kluyveri</name>
    <name type="common">Yeast</name>
    <dbReference type="NCBI Taxonomy" id="36015"/>
    <lineage>
        <taxon>Eukaryota</taxon>
        <taxon>Fungi</taxon>
        <taxon>Dikarya</taxon>
        <taxon>Ascomycota</taxon>
        <taxon>Saccharomycotina</taxon>
        <taxon>Pichiomycetes</taxon>
        <taxon>Pichiales</taxon>
        <taxon>Pichiaceae</taxon>
        <taxon>Pichia</taxon>
    </lineage>
</organism>
<feature type="compositionally biased region" description="Acidic residues" evidence="1">
    <location>
        <begin position="281"/>
        <end position="304"/>
    </location>
</feature>
<gene>
    <name evidence="3" type="ORF">DAPK24_029480</name>
</gene>
<name>A0AAV5R5A6_PICKL</name>
<sequence length="349" mass="40558">MKRIGLRVDVDVDELANVPLNDGTKCYMVCNISNDILKNNHKLLNVNQFKSNDVEVKNHRVKFNNGNGLGKYKDDVKVIIKDDGTIDSKWINISFHTKRNEHNHDELLGILNINLNDINNNNDTKMLLEKSKTNTIVKLRIGVYGEGYEPKIREVKNRKSGEGINYDKDNYNDKDNDKMVNMKSELETQNMMNKACELAITDSSLLDKLSNRTYRFTWQLKSSEYEEFTPAECVKDIIEHNGNGWKKNDEGVDYIDIIERERGQVIQDKVDNRIDDRLFSDDDEFDSEYESGGDDNSDGDDDYNDNNSEYGYDYNDGRRYIDKYSHSVRQKPVTEAEVREDLRSWKISV</sequence>